<dbReference type="FunFam" id="1.10.238.10:FF:000178">
    <property type="entry name" value="Calmodulin-2 A"/>
    <property type="match status" value="1"/>
</dbReference>
<evidence type="ECO:0000256" key="1">
    <source>
        <dbReference type="ARBA" id="ARBA00022737"/>
    </source>
</evidence>
<dbReference type="EMBL" id="BNCQ01000021">
    <property type="protein sequence ID" value="GIM06257.1"/>
    <property type="molecule type" value="Genomic_DNA"/>
</dbReference>
<dbReference type="CDD" id="cd00051">
    <property type="entry name" value="EFh"/>
    <property type="match status" value="1"/>
</dbReference>
<comment type="caution">
    <text evidence="3">The sequence shown here is derived from an EMBL/GenBank/DDBJ whole genome shotgun (WGS) entry which is preliminary data.</text>
</comment>
<dbReference type="InterPro" id="IPR011992">
    <property type="entry name" value="EF-hand-dom_pair"/>
</dbReference>
<dbReference type="Pfam" id="PF13499">
    <property type="entry name" value="EF-hand_7"/>
    <property type="match status" value="1"/>
</dbReference>
<name>A0A8J4FTL6_9CHLO</name>
<sequence>MPNKPRDGPYSTNLPPLNEDELEMCRKAFNMFDKESSGTIDTKDLRTALSALGQNPSEEEMFVMISQVDEEGSRCIEFSEFVRVIQFNKALSARDADELDTLDAFAALGGNIDRTGKISIDKLKAICEEFELTINLDRLAKDAEHEINGTLTFEEFKAVLA</sequence>
<protein>
    <recommendedName>
        <fullName evidence="2">EF-hand domain-containing protein</fullName>
    </recommendedName>
</protein>
<evidence type="ECO:0000313" key="3">
    <source>
        <dbReference type="EMBL" id="GIL85452.1"/>
    </source>
</evidence>
<dbReference type="EMBL" id="BNCP01000032">
    <property type="protein sequence ID" value="GIL85452.1"/>
    <property type="molecule type" value="Genomic_DNA"/>
</dbReference>
<keyword evidence="1" id="KW-0677">Repeat</keyword>
<dbReference type="PANTHER" id="PTHR23048">
    <property type="entry name" value="MYOSIN LIGHT CHAIN 1, 3"/>
    <property type="match status" value="1"/>
</dbReference>
<dbReference type="InterPro" id="IPR002048">
    <property type="entry name" value="EF_hand_dom"/>
</dbReference>
<dbReference type="PANTHER" id="PTHR23048:SF0">
    <property type="entry name" value="CALMODULIN LIKE 3"/>
    <property type="match status" value="1"/>
</dbReference>
<dbReference type="Proteomes" id="UP000722791">
    <property type="component" value="Unassembled WGS sequence"/>
</dbReference>
<keyword evidence="5" id="KW-1185">Reference proteome</keyword>
<evidence type="ECO:0000313" key="5">
    <source>
        <dbReference type="Proteomes" id="UP000747110"/>
    </source>
</evidence>
<feature type="domain" description="EF-hand" evidence="2">
    <location>
        <begin position="56"/>
        <end position="91"/>
    </location>
</feature>
<gene>
    <name evidence="3" type="ORF">Vretifemale_13966</name>
    <name evidence="4" type="ORF">Vretimale_10614</name>
</gene>
<dbReference type="GO" id="GO:0005509">
    <property type="term" value="F:calcium ion binding"/>
    <property type="evidence" value="ECO:0007669"/>
    <property type="project" value="InterPro"/>
</dbReference>
<dbReference type="SMART" id="SM00054">
    <property type="entry name" value="EFh"/>
    <property type="match status" value="2"/>
</dbReference>
<dbReference type="InterPro" id="IPR050230">
    <property type="entry name" value="CALM/Myosin/TropC-like"/>
</dbReference>
<dbReference type="Gene3D" id="1.10.238.10">
    <property type="entry name" value="EF-hand"/>
    <property type="match status" value="1"/>
</dbReference>
<dbReference type="PROSITE" id="PS50222">
    <property type="entry name" value="EF_HAND_2"/>
    <property type="match status" value="2"/>
</dbReference>
<proteinExistence type="predicted"/>
<dbReference type="AlphaFoldDB" id="A0A8J4FTL6"/>
<accession>A0A8J4FTL6</accession>
<reference evidence="3" key="1">
    <citation type="journal article" date="2021" name="Proc. Natl. Acad. Sci. U.S.A.">
        <title>Three genomes in the algal genus Volvox reveal the fate of a haploid sex-determining region after a transition to homothallism.</title>
        <authorList>
            <person name="Yamamoto K."/>
            <person name="Hamaji T."/>
            <person name="Kawai-Toyooka H."/>
            <person name="Matsuzaki R."/>
            <person name="Takahashi F."/>
            <person name="Nishimura Y."/>
            <person name="Kawachi M."/>
            <person name="Noguchi H."/>
            <person name="Minakuchi Y."/>
            <person name="Umen J.G."/>
            <person name="Toyoda A."/>
            <person name="Nozaki H."/>
        </authorList>
    </citation>
    <scope>NUCLEOTIDE SEQUENCE</scope>
    <source>
        <strain evidence="4">NIES-3785</strain>
        <strain evidence="3">NIES-3786</strain>
    </source>
</reference>
<organism evidence="3 5">
    <name type="scientific">Volvox reticuliferus</name>
    <dbReference type="NCBI Taxonomy" id="1737510"/>
    <lineage>
        <taxon>Eukaryota</taxon>
        <taxon>Viridiplantae</taxon>
        <taxon>Chlorophyta</taxon>
        <taxon>core chlorophytes</taxon>
        <taxon>Chlorophyceae</taxon>
        <taxon>CS clade</taxon>
        <taxon>Chlamydomonadales</taxon>
        <taxon>Volvocaceae</taxon>
        <taxon>Volvox</taxon>
    </lineage>
</organism>
<feature type="domain" description="EF-hand" evidence="2">
    <location>
        <begin position="20"/>
        <end position="55"/>
    </location>
</feature>
<evidence type="ECO:0000313" key="4">
    <source>
        <dbReference type="EMBL" id="GIM06257.1"/>
    </source>
</evidence>
<dbReference type="GO" id="GO:0016460">
    <property type="term" value="C:myosin II complex"/>
    <property type="evidence" value="ECO:0007669"/>
    <property type="project" value="TreeGrafter"/>
</dbReference>
<dbReference type="SUPFAM" id="SSF47473">
    <property type="entry name" value="EF-hand"/>
    <property type="match status" value="1"/>
</dbReference>
<evidence type="ECO:0000259" key="2">
    <source>
        <dbReference type="PROSITE" id="PS50222"/>
    </source>
</evidence>
<dbReference type="Proteomes" id="UP000747110">
    <property type="component" value="Unassembled WGS sequence"/>
</dbReference>